<proteinExistence type="predicted"/>
<evidence type="ECO:0000313" key="1">
    <source>
        <dbReference type="EMBL" id="KAK7306095.1"/>
    </source>
</evidence>
<comment type="caution">
    <text evidence="1">The sequence shown here is derived from an EMBL/GenBank/DDBJ whole genome shotgun (WGS) entry which is preliminary data.</text>
</comment>
<accession>A0AAN9PNE7</accession>
<sequence>MILESAVTRAPYPPHKTRIASLKPKTKLDKTSSNERKWLVHGGCRASVSISFVVSLRFFYPGSCRSCATLRGIPENSLGSFMYVKLMYTSGHKDRARSSLEWDSNS</sequence>
<gene>
    <name evidence="1" type="ORF">VNO77_44015</name>
</gene>
<evidence type="ECO:0000313" key="2">
    <source>
        <dbReference type="Proteomes" id="UP001367508"/>
    </source>
</evidence>
<dbReference type="Proteomes" id="UP001367508">
    <property type="component" value="Unassembled WGS sequence"/>
</dbReference>
<dbReference type="EMBL" id="JAYMYQ010000011">
    <property type="protein sequence ID" value="KAK7306095.1"/>
    <property type="molecule type" value="Genomic_DNA"/>
</dbReference>
<dbReference type="AlphaFoldDB" id="A0AAN9PNE7"/>
<protein>
    <submittedName>
        <fullName evidence="1">Uncharacterized protein</fullName>
    </submittedName>
</protein>
<reference evidence="1 2" key="1">
    <citation type="submission" date="2024-01" db="EMBL/GenBank/DDBJ databases">
        <title>The genomes of 5 underutilized Papilionoideae crops provide insights into root nodulation and disease resistanc.</title>
        <authorList>
            <person name="Jiang F."/>
        </authorList>
    </citation>
    <scope>NUCLEOTIDE SEQUENCE [LARGE SCALE GENOMIC DNA]</scope>
    <source>
        <strain evidence="1">LVBAO_FW01</strain>
        <tissue evidence="1">Leaves</tissue>
    </source>
</reference>
<keyword evidence="2" id="KW-1185">Reference proteome</keyword>
<organism evidence="1 2">
    <name type="scientific">Canavalia gladiata</name>
    <name type="common">Sword bean</name>
    <name type="synonym">Dolichos gladiatus</name>
    <dbReference type="NCBI Taxonomy" id="3824"/>
    <lineage>
        <taxon>Eukaryota</taxon>
        <taxon>Viridiplantae</taxon>
        <taxon>Streptophyta</taxon>
        <taxon>Embryophyta</taxon>
        <taxon>Tracheophyta</taxon>
        <taxon>Spermatophyta</taxon>
        <taxon>Magnoliopsida</taxon>
        <taxon>eudicotyledons</taxon>
        <taxon>Gunneridae</taxon>
        <taxon>Pentapetalae</taxon>
        <taxon>rosids</taxon>
        <taxon>fabids</taxon>
        <taxon>Fabales</taxon>
        <taxon>Fabaceae</taxon>
        <taxon>Papilionoideae</taxon>
        <taxon>50 kb inversion clade</taxon>
        <taxon>NPAAA clade</taxon>
        <taxon>indigoferoid/millettioid clade</taxon>
        <taxon>Phaseoleae</taxon>
        <taxon>Canavalia</taxon>
    </lineage>
</organism>
<name>A0AAN9PNE7_CANGL</name>